<dbReference type="InterPro" id="IPR014016">
    <property type="entry name" value="UvrD-like_ATP-bd"/>
</dbReference>
<evidence type="ECO:0000256" key="7">
    <source>
        <dbReference type="ARBA" id="ARBA00034808"/>
    </source>
</evidence>
<keyword evidence="12" id="KW-0269">Exonuclease</keyword>
<evidence type="ECO:0000259" key="11">
    <source>
        <dbReference type="PROSITE" id="PS51217"/>
    </source>
</evidence>
<dbReference type="InterPro" id="IPR027417">
    <property type="entry name" value="P-loop_NTPase"/>
</dbReference>
<dbReference type="PROSITE" id="PS51217">
    <property type="entry name" value="UVRD_HELICASE_CTER"/>
    <property type="match status" value="1"/>
</dbReference>
<dbReference type="Gene3D" id="3.40.50.300">
    <property type="entry name" value="P-loop containing nucleotide triphosphate hydrolases"/>
    <property type="match status" value="4"/>
</dbReference>
<evidence type="ECO:0000256" key="9">
    <source>
        <dbReference type="PROSITE-ProRule" id="PRU00560"/>
    </source>
</evidence>
<comment type="catalytic activity">
    <reaction evidence="8">
        <text>ATP + H2O = ADP + phosphate + H(+)</text>
        <dbReference type="Rhea" id="RHEA:13065"/>
        <dbReference type="ChEBI" id="CHEBI:15377"/>
        <dbReference type="ChEBI" id="CHEBI:15378"/>
        <dbReference type="ChEBI" id="CHEBI:30616"/>
        <dbReference type="ChEBI" id="CHEBI:43474"/>
        <dbReference type="ChEBI" id="CHEBI:456216"/>
        <dbReference type="EC" id="5.6.2.4"/>
    </reaction>
</comment>
<keyword evidence="3 9" id="KW-0347">Helicase</keyword>
<evidence type="ECO:0000256" key="3">
    <source>
        <dbReference type="ARBA" id="ARBA00022806"/>
    </source>
</evidence>
<dbReference type="GO" id="GO:0043138">
    <property type="term" value="F:3'-5' DNA helicase activity"/>
    <property type="evidence" value="ECO:0007669"/>
    <property type="project" value="UniProtKB-EC"/>
</dbReference>
<dbReference type="OrthoDB" id="9810135at2"/>
<dbReference type="GO" id="GO:0000725">
    <property type="term" value="P:recombinational repair"/>
    <property type="evidence" value="ECO:0007669"/>
    <property type="project" value="TreeGrafter"/>
</dbReference>
<feature type="binding site" evidence="9">
    <location>
        <begin position="12"/>
        <end position="19"/>
    </location>
    <ligand>
        <name>ATP</name>
        <dbReference type="ChEBI" id="CHEBI:30616"/>
    </ligand>
</feature>
<evidence type="ECO:0000313" key="12">
    <source>
        <dbReference type="EMBL" id="SHJ86579.1"/>
    </source>
</evidence>
<evidence type="ECO:0000256" key="5">
    <source>
        <dbReference type="ARBA" id="ARBA00023235"/>
    </source>
</evidence>
<gene>
    <name evidence="12" type="ORF">SAMN04487908_12916</name>
</gene>
<protein>
    <recommendedName>
        <fullName evidence="7">DNA 3'-5' helicase</fullName>
        <ecNumber evidence="7">5.6.2.4</ecNumber>
    </recommendedName>
</protein>
<name>A0A1M6MT76_9FLAO</name>
<dbReference type="GO" id="GO:0005829">
    <property type="term" value="C:cytosol"/>
    <property type="evidence" value="ECO:0007669"/>
    <property type="project" value="TreeGrafter"/>
</dbReference>
<evidence type="ECO:0000313" key="13">
    <source>
        <dbReference type="Proteomes" id="UP000184172"/>
    </source>
</evidence>
<keyword evidence="13" id="KW-1185">Reference proteome</keyword>
<dbReference type="Proteomes" id="UP000184172">
    <property type="component" value="Unassembled WGS sequence"/>
</dbReference>
<organism evidence="12 13">
    <name type="scientific">Aequorivita viscosa</name>
    <dbReference type="NCBI Taxonomy" id="797419"/>
    <lineage>
        <taxon>Bacteria</taxon>
        <taxon>Pseudomonadati</taxon>
        <taxon>Bacteroidota</taxon>
        <taxon>Flavobacteriia</taxon>
        <taxon>Flavobacteriales</taxon>
        <taxon>Flavobacteriaceae</taxon>
        <taxon>Aequorivita</taxon>
    </lineage>
</organism>
<dbReference type="EC" id="5.6.2.4" evidence="7"/>
<evidence type="ECO:0000256" key="6">
    <source>
        <dbReference type="ARBA" id="ARBA00034617"/>
    </source>
</evidence>
<keyword evidence="1 9" id="KW-0547">Nucleotide-binding</keyword>
<evidence type="ECO:0000259" key="10">
    <source>
        <dbReference type="PROSITE" id="PS51198"/>
    </source>
</evidence>
<dbReference type="GO" id="GO:0004527">
    <property type="term" value="F:exonuclease activity"/>
    <property type="evidence" value="ECO:0007669"/>
    <property type="project" value="UniProtKB-KW"/>
</dbReference>
<dbReference type="EMBL" id="FQYV01000029">
    <property type="protein sequence ID" value="SHJ86579.1"/>
    <property type="molecule type" value="Genomic_DNA"/>
</dbReference>
<dbReference type="SUPFAM" id="SSF52540">
    <property type="entry name" value="P-loop containing nucleoside triphosphate hydrolases"/>
    <property type="match status" value="1"/>
</dbReference>
<dbReference type="AlphaFoldDB" id="A0A1M6MT76"/>
<dbReference type="PANTHER" id="PTHR11070">
    <property type="entry name" value="UVRD / RECB / PCRA DNA HELICASE FAMILY MEMBER"/>
    <property type="match status" value="1"/>
</dbReference>
<dbReference type="GO" id="GO:0005524">
    <property type="term" value="F:ATP binding"/>
    <property type="evidence" value="ECO:0007669"/>
    <property type="project" value="UniProtKB-UniRule"/>
</dbReference>
<dbReference type="InterPro" id="IPR014017">
    <property type="entry name" value="DNA_helicase_UvrD-like_C"/>
</dbReference>
<evidence type="ECO:0000256" key="8">
    <source>
        <dbReference type="ARBA" id="ARBA00048988"/>
    </source>
</evidence>
<feature type="domain" description="UvrD-like helicase ATP-binding" evidence="10">
    <location>
        <begin position="1"/>
        <end position="470"/>
    </location>
</feature>
<evidence type="ECO:0000256" key="2">
    <source>
        <dbReference type="ARBA" id="ARBA00022801"/>
    </source>
</evidence>
<dbReference type="InterPro" id="IPR000212">
    <property type="entry name" value="DNA_helicase_UvrD/REP"/>
</dbReference>
<keyword evidence="2 9" id="KW-0378">Hydrolase</keyword>
<sequence length="1051" mass="120563">METSAPFLIYNASAGSGKTFTLVKEYLKKVFDSGNDGYYKHLLAITFTNKAVAEMKQRLVETLINFSEDNSIVSPTPIMAAIAEETGLNFDEIQTRSKAILRNLLHNYGAFSVETIDHFNHRLIRTFARDLKLGQNFEVTLDTQQLLQEAVDSLLSKTGENPKITSVLLDFALEKTDDDKSYDIARDIVQASKLIYDETNAAHVSLLKEKSLDDFSEFKRTLFQKRKNIEGEIEAIANQTLQLIEESGLEHSNFMRSTLPNHFLKLQSGNYNVYGNKLQENLETGKSLYKAKEDPSIISIIEGIVPDLLSNYLKIKERVGEFSLYDNILNNITPLSVISLVNQEIENIKNDKNILPISEFNSLINTEIKNQPAPFIYERLGEKYRHFFIDEFQDTSKLQWENLIPLIDNALAQKENNIPGSLLLVGDAKQSIYRWRGGLPEQFMAIYDKENPFPSQTKNVMALDTNYRSREEIIDFNNQFFTFISQYFASENHQDLYVSGNKQHRNHKKEGYVNLEFIEKQSKSLNLEVYSKRVHQTILEVLDKNYAPNDICILTRKKADGIYLGSYLMEQGIPVISSETLLLKSSAKVQILILSLTLALHPNNEEAKVQLLDLLHDHWAILEEKHDFFYKFIGKSEGQFQKTLSEYGIDFNLKHFRSLSNYEAFEYGVRQFNLSETADAYLFGFMDFVFEFGAQPMADKGLFLDYWETKKDSASIPASEGVDAVQLMTIHKSKGLEFPVVIFPFADIQLYDAKWDTLWYPLENEAFNFTEALINYKSEIANYGAIGEFLYHEHRSELELDNINMLYVTLTRAAEKLYVLAEMPSEPKDGIPLNYNHLFMEFLKSKALWDADQYIYEFGENTEKVVKEERSVSQTTPSYISSDPKDHKLFLVPTDSKIQEFELASAILEGNLLHETMAKIKVQEDASKILAHLKERSILREEDFNTLKRNVQKIINHPELEVLFNGLDTVYCERDIITSGGEVLRPDRINIHPDGSATIIDYKTGSPQSWHNEQLGGYSDSLSEMGYSVSQTILIYMGDELRLTRHETTSN</sequence>
<reference evidence="13" key="1">
    <citation type="submission" date="2016-11" db="EMBL/GenBank/DDBJ databases">
        <authorList>
            <person name="Varghese N."/>
            <person name="Submissions S."/>
        </authorList>
    </citation>
    <scope>NUCLEOTIDE SEQUENCE [LARGE SCALE GENOMIC DNA]</scope>
    <source>
        <strain evidence="13">DSM 26349</strain>
    </source>
</reference>
<keyword evidence="12" id="KW-0540">Nuclease</keyword>
<keyword evidence="5" id="KW-0413">Isomerase</keyword>
<evidence type="ECO:0000256" key="4">
    <source>
        <dbReference type="ARBA" id="ARBA00022840"/>
    </source>
</evidence>
<feature type="domain" description="UvrD-like helicase C-terminal" evidence="11">
    <location>
        <begin position="471"/>
        <end position="735"/>
    </location>
</feature>
<dbReference type="RefSeq" id="WP_073221156.1">
    <property type="nucleotide sequence ID" value="NZ_FNNS01000027.1"/>
</dbReference>
<accession>A0A1M6MT76</accession>
<keyword evidence="4 9" id="KW-0067">ATP-binding</keyword>
<dbReference type="PROSITE" id="PS51198">
    <property type="entry name" value="UVRD_HELICASE_ATP_BIND"/>
    <property type="match status" value="1"/>
</dbReference>
<comment type="catalytic activity">
    <reaction evidence="6">
        <text>Couples ATP hydrolysis with the unwinding of duplex DNA by translocating in the 3'-5' direction.</text>
        <dbReference type="EC" id="5.6.2.4"/>
    </reaction>
</comment>
<dbReference type="Pfam" id="PF13361">
    <property type="entry name" value="UvrD_C"/>
    <property type="match status" value="2"/>
</dbReference>
<dbReference type="PANTHER" id="PTHR11070:SF67">
    <property type="entry name" value="DNA 3'-5' HELICASE"/>
    <property type="match status" value="1"/>
</dbReference>
<dbReference type="Pfam" id="PF00580">
    <property type="entry name" value="UvrD-helicase"/>
    <property type="match status" value="1"/>
</dbReference>
<evidence type="ECO:0000256" key="1">
    <source>
        <dbReference type="ARBA" id="ARBA00022741"/>
    </source>
</evidence>
<dbReference type="STRING" id="797419.SAMN05216556_12729"/>
<proteinExistence type="predicted"/>
<dbReference type="GO" id="GO:0003677">
    <property type="term" value="F:DNA binding"/>
    <property type="evidence" value="ECO:0007669"/>
    <property type="project" value="InterPro"/>
</dbReference>